<sequence length="154" mass="16832">MSWLARVSVERPYVLGWVLFVCWLNGWLVTGLVHLAKPHFPLVLVGMGIPRTLYANTASAVALVVFVLAVYAQVWLLRRALPRLDFGNDTPRTRRYTAFAALALVVAVPFVTDATGIDPYTVVVLGFPPVLLLVEFLVMGVVRATGGEPRANAS</sequence>
<dbReference type="Proteomes" id="UP001597187">
    <property type="component" value="Unassembled WGS sequence"/>
</dbReference>
<evidence type="ECO:0000313" key="3">
    <source>
        <dbReference type="Proteomes" id="UP001597187"/>
    </source>
</evidence>
<feature type="transmembrane region" description="Helical" evidence="1">
    <location>
        <begin position="53"/>
        <end position="76"/>
    </location>
</feature>
<evidence type="ECO:0000256" key="1">
    <source>
        <dbReference type="SAM" id="Phobius"/>
    </source>
</evidence>
<keyword evidence="3" id="KW-1185">Reference proteome</keyword>
<proteinExistence type="predicted"/>
<keyword evidence="1" id="KW-1133">Transmembrane helix</keyword>
<dbReference type="EMBL" id="JBHUDC010000008">
    <property type="protein sequence ID" value="MFD1514776.1"/>
    <property type="molecule type" value="Genomic_DNA"/>
</dbReference>
<gene>
    <name evidence="2" type="ORF">ACFSBT_15955</name>
</gene>
<feature type="transmembrane region" description="Helical" evidence="1">
    <location>
        <begin position="120"/>
        <end position="142"/>
    </location>
</feature>
<accession>A0ABD6AYT6</accession>
<dbReference type="RefSeq" id="WP_250874713.1">
    <property type="nucleotide sequence ID" value="NZ_JALXFV010000008.1"/>
</dbReference>
<feature type="transmembrane region" description="Helical" evidence="1">
    <location>
        <begin position="96"/>
        <end position="114"/>
    </location>
</feature>
<evidence type="ECO:0000313" key="2">
    <source>
        <dbReference type="EMBL" id="MFD1514776.1"/>
    </source>
</evidence>
<dbReference type="AlphaFoldDB" id="A0ABD6AYT6"/>
<comment type="caution">
    <text evidence="2">The sequence shown here is derived from an EMBL/GenBank/DDBJ whole genome shotgun (WGS) entry which is preliminary data.</text>
</comment>
<keyword evidence="1" id="KW-0472">Membrane</keyword>
<protein>
    <submittedName>
        <fullName evidence="2">Uncharacterized protein</fullName>
    </submittedName>
</protein>
<organism evidence="2 3">
    <name type="scientific">Halomarina rubra</name>
    <dbReference type="NCBI Taxonomy" id="2071873"/>
    <lineage>
        <taxon>Archaea</taxon>
        <taxon>Methanobacteriati</taxon>
        <taxon>Methanobacteriota</taxon>
        <taxon>Stenosarchaea group</taxon>
        <taxon>Halobacteria</taxon>
        <taxon>Halobacteriales</taxon>
        <taxon>Natronomonadaceae</taxon>
        <taxon>Halomarina</taxon>
    </lineage>
</organism>
<reference evidence="2 3" key="1">
    <citation type="journal article" date="2019" name="Int. J. Syst. Evol. Microbiol.">
        <title>The Global Catalogue of Microorganisms (GCM) 10K type strain sequencing project: providing services to taxonomists for standard genome sequencing and annotation.</title>
        <authorList>
            <consortium name="The Broad Institute Genomics Platform"/>
            <consortium name="The Broad Institute Genome Sequencing Center for Infectious Disease"/>
            <person name="Wu L."/>
            <person name="Ma J."/>
        </authorList>
    </citation>
    <scope>NUCLEOTIDE SEQUENCE [LARGE SCALE GENOMIC DNA]</scope>
    <source>
        <strain evidence="2 3">CGMCC 1.12563</strain>
    </source>
</reference>
<feature type="transmembrane region" description="Helical" evidence="1">
    <location>
        <begin position="12"/>
        <end position="33"/>
    </location>
</feature>
<keyword evidence="1" id="KW-0812">Transmembrane</keyword>
<name>A0ABD6AYT6_9EURY</name>